<proteinExistence type="predicted"/>
<evidence type="ECO:0000313" key="1">
    <source>
        <dbReference type="EMBL" id="KKL26497.1"/>
    </source>
</evidence>
<reference evidence="1" key="1">
    <citation type="journal article" date="2015" name="Nature">
        <title>Complex archaea that bridge the gap between prokaryotes and eukaryotes.</title>
        <authorList>
            <person name="Spang A."/>
            <person name="Saw J.H."/>
            <person name="Jorgensen S.L."/>
            <person name="Zaremba-Niedzwiedzka K."/>
            <person name="Martijn J."/>
            <person name="Lind A.E."/>
            <person name="van Eijk R."/>
            <person name="Schleper C."/>
            <person name="Guy L."/>
            <person name="Ettema T.J."/>
        </authorList>
    </citation>
    <scope>NUCLEOTIDE SEQUENCE</scope>
</reference>
<organism evidence="1">
    <name type="scientific">marine sediment metagenome</name>
    <dbReference type="NCBI Taxonomy" id="412755"/>
    <lineage>
        <taxon>unclassified sequences</taxon>
        <taxon>metagenomes</taxon>
        <taxon>ecological metagenomes</taxon>
    </lineage>
</organism>
<name>A0A0F9CJ70_9ZZZZ</name>
<gene>
    <name evidence="1" type="ORF">LCGC14_2394720</name>
</gene>
<comment type="caution">
    <text evidence="1">The sequence shown here is derived from an EMBL/GenBank/DDBJ whole genome shotgun (WGS) entry which is preliminary data.</text>
</comment>
<protein>
    <submittedName>
        <fullName evidence="1">Uncharacterized protein</fullName>
    </submittedName>
</protein>
<dbReference type="EMBL" id="LAZR01035819">
    <property type="protein sequence ID" value="KKL26497.1"/>
    <property type="molecule type" value="Genomic_DNA"/>
</dbReference>
<accession>A0A0F9CJ70</accession>
<sequence>MKWLKCLFGPSAYNQGYLGGFKEGLLEGKELGHEHGACEHTHPFDDALRLSGFGTITGRIYVRGPEMQDIPYDKRRGY</sequence>
<dbReference type="AlphaFoldDB" id="A0A0F9CJ70"/>